<protein>
    <submittedName>
        <fullName evidence="2">Uncharacterized protein</fullName>
    </submittedName>
</protein>
<gene>
    <name evidence="2" type="ORF">H6P81_019639</name>
</gene>
<dbReference type="EMBL" id="JAINDJ010000008">
    <property type="protein sequence ID" value="KAG9439474.1"/>
    <property type="molecule type" value="Genomic_DNA"/>
</dbReference>
<comment type="caution">
    <text evidence="2">The sequence shown here is derived from an EMBL/GenBank/DDBJ whole genome shotgun (WGS) entry which is preliminary data.</text>
</comment>
<organism evidence="2 3">
    <name type="scientific">Aristolochia fimbriata</name>
    <name type="common">White veined hardy Dutchman's pipe vine</name>
    <dbReference type="NCBI Taxonomy" id="158543"/>
    <lineage>
        <taxon>Eukaryota</taxon>
        <taxon>Viridiplantae</taxon>
        <taxon>Streptophyta</taxon>
        <taxon>Embryophyta</taxon>
        <taxon>Tracheophyta</taxon>
        <taxon>Spermatophyta</taxon>
        <taxon>Magnoliopsida</taxon>
        <taxon>Magnoliidae</taxon>
        <taxon>Piperales</taxon>
        <taxon>Aristolochiaceae</taxon>
        <taxon>Aristolochia</taxon>
    </lineage>
</organism>
<feature type="region of interest" description="Disordered" evidence="1">
    <location>
        <begin position="1"/>
        <end position="27"/>
    </location>
</feature>
<evidence type="ECO:0000313" key="2">
    <source>
        <dbReference type="EMBL" id="KAG9439474.1"/>
    </source>
</evidence>
<keyword evidence="3" id="KW-1185">Reference proteome</keyword>
<reference evidence="2 3" key="1">
    <citation type="submission" date="2021-07" db="EMBL/GenBank/DDBJ databases">
        <title>The Aristolochia fimbriata genome: insights into angiosperm evolution, floral development and chemical biosynthesis.</title>
        <authorList>
            <person name="Jiao Y."/>
        </authorList>
    </citation>
    <scope>NUCLEOTIDE SEQUENCE [LARGE SCALE GENOMIC DNA]</scope>
    <source>
        <strain evidence="2">IBCAS-2021</strain>
        <tissue evidence="2">Leaf</tissue>
    </source>
</reference>
<sequence>MDRVGRKELPDQHQRREEADPEGDHHRCPLGFPVDLQGIHLARRRLQRIRQRGAHRQGCLDPNIMLWIDVGGKLGTVFSCICE</sequence>
<evidence type="ECO:0000256" key="1">
    <source>
        <dbReference type="SAM" id="MobiDB-lite"/>
    </source>
</evidence>
<proteinExistence type="predicted"/>
<evidence type="ECO:0000313" key="3">
    <source>
        <dbReference type="Proteomes" id="UP000825729"/>
    </source>
</evidence>
<accession>A0AAV7DSI4</accession>
<dbReference type="AlphaFoldDB" id="A0AAV7DSI4"/>
<name>A0AAV7DSI4_ARIFI</name>
<dbReference type="Proteomes" id="UP000825729">
    <property type="component" value="Unassembled WGS sequence"/>
</dbReference>